<organism evidence="4">
    <name type="scientific">Desulfacinum infernum</name>
    <dbReference type="NCBI Taxonomy" id="35837"/>
    <lineage>
        <taxon>Bacteria</taxon>
        <taxon>Pseudomonadati</taxon>
        <taxon>Thermodesulfobacteriota</taxon>
        <taxon>Syntrophobacteria</taxon>
        <taxon>Syntrophobacterales</taxon>
        <taxon>Syntrophobacteraceae</taxon>
        <taxon>Desulfacinum</taxon>
    </lineage>
</organism>
<dbReference type="GO" id="GO:0016620">
    <property type="term" value="F:oxidoreductase activity, acting on the aldehyde or oxo group of donors, NAD or NADP as acceptor"/>
    <property type="evidence" value="ECO:0007669"/>
    <property type="project" value="InterPro"/>
</dbReference>
<dbReference type="Pfam" id="PF02800">
    <property type="entry name" value="Gp_dh_C"/>
    <property type="match status" value="1"/>
</dbReference>
<dbReference type="SUPFAM" id="SSF55347">
    <property type="entry name" value="Glyceraldehyde-3-phosphate dehydrogenase-like, C-terminal domain"/>
    <property type="match status" value="1"/>
</dbReference>
<dbReference type="InterPro" id="IPR020830">
    <property type="entry name" value="GlycerAld_3-P_DH_AS"/>
</dbReference>
<dbReference type="InterPro" id="IPR020829">
    <property type="entry name" value="GlycerAld_3-P_DH_cat"/>
</dbReference>
<dbReference type="InterPro" id="IPR020828">
    <property type="entry name" value="GlycerAld_3-P_DH_NAD(P)-bd"/>
</dbReference>
<dbReference type="AlphaFoldDB" id="A0A831ZRS6"/>
<dbReference type="InterPro" id="IPR020831">
    <property type="entry name" value="GlycerAld/Erythrose_P_DH"/>
</dbReference>
<gene>
    <name evidence="4" type="ORF">ENS06_07725</name>
</gene>
<comment type="similarity">
    <text evidence="2">Belongs to the glyceraldehyde-3-phosphate dehydrogenase family.</text>
</comment>
<evidence type="ECO:0000313" key="4">
    <source>
        <dbReference type="EMBL" id="HFK97199.1"/>
    </source>
</evidence>
<evidence type="ECO:0000259" key="3">
    <source>
        <dbReference type="SMART" id="SM00846"/>
    </source>
</evidence>
<reference evidence="4" key="1">
    <citation type="journal article" date="2020" name="mSystems">
        <title>Genome- and Community-Level Interaction Insights into Carbon Utilization and Element Cycling Functions of Hydrothermarchaeota in Hydrothermal Sediment.</title>
        <authorList>
            <person name="Zhou Z."/>
            <person name="Liu Y."/>
            <person name="Xu W."/>
            <person name="Pan J."/>
            <person name="Luo Z.H."/>
            <person name="Li M."/>
        </authorList>
    </citation>
    <scope>NUCLEOTIDE SEQUENCE [LARGE SCALE GENOMIC DNA]</scope>
    <source>
        <strain evidence="4">SpSt-456</strain>
    </source>
</reference>
<dbReference type="PANTHER" id="PTHR43148">
    <property type="entry name" value="GLYCERALDEHYDE-3-PHOSPHATE DEHYDROGENASE 2"/>
    <property type="match status" value="1"/>
</dbReference>
<feature type="domain" description="Glyceraldehyde 3-phosphate dehydrogenase NAD(P) binding" evidence="3">
    <location>
        <begin position="10"/>
        <end position="193"/>
    </location>
</feature>
<sequence>MSEHETMVPQKLGINGLGRIAKLSIWHHVERRYFSELVVNIGREVGQSLEDIALFIEKDSTYGRLHHFLYGCRASRVIEEINDKEGSMRINGVKATFLRKHRNPADIGWKDHGVEIVVDATGAFLDPTVPAEDPKGSVRGHLAAGARKVIVSAPFKIKDKSKEMPPDAVTTVMGINDADFDPKRHVIVSHASCTTTCLAYMVKPLLDYFGPMRILSASMATVHAATPSQQVLDRAPKAKADDLRKTRSVFNNIILTTTGAAKALGLVIPEMKEIGFIAESVRVPVTTGSLIILVVLIQDESMKNPINRHLINDIYRKAQAHFPDGYLIYTDEQNVSSDIIGLPRAAAVIEGHETHTRTAAVRFDLNHVLNVCAALSSEQGPSFDVDAALKNADKALDAEQKARIIQIPVTQAVIYGWYDNELGSYTNMLGDRTVSIAKMLR</sequence>
<dbReference type="PROSITE" id="PS00071">
    <property type="entry name" value="GAPDH"/>
    <property type="match status" value="1"/>
</dbReference>
<dbReference type="InterPro" id="IPR036291">
    <property type="entry name" value="NAD(P)-bd_dom_sf"/>
</dbReference>
<evidence type="ECO:0000256" key="2">
    <source>
        <dbReference type="RuleBase" id="RU000397"/>
    </source>
</evidence>
<dbReference type="SUPFAM" id="SSF51735">
    <property type="entry name" value="NAD(P)-binding Rossmann-fold domains"/>
    <property type="match status" value="1"/>
</dbReference>
<dbReference type="Pfam" id="PF00044">
    <property type="entry name" value="Gp_dh_N"/>
    <property type="match status" value="1"/>
</dbReference>
<evidence type="ECO:0000256" key="1">
    <source>
        <dbReference type="ARBA" id="ARBA00023002"/>
    </source>
</evidence>
<keyword evidence="1" id="KW-0560">Oxidoreductase</keyword>
<proteinExistence type="inferred from homology"/>
<protein>
    <submittedName>
        <fullName evidence="4">Glyceraldehyde-3-phosphate dehydrogenase</fullName>
    </submittedName>
</protein>
<dbReference type="SMART" id="SM00846">
    <property type="entry name" value="Gp_dh_N"/>
    <property type="match status" value="1"/>
</dbReference>
<accession>A0A831ZRS6</accession>
<dbReference type="GO" id="GO:0051287">
    <property type="term" value="F:NAD binding"/>
    <property type="evidence" value="ECO:0007669"/>
    <property type="project" value="InterPro"/>
</dbReference>
<dbReference type="Gene3D" id="3.30.360.10">
    <property type="entry name" value="Dihydrodipicolinate Reductase, domain 2"/>
    <property type="match status" value="1"/>
</dbReference>
<comment type="caution">
    <text evidence="4">The sequence shown here is derived from an EMBL/GenBank/DDBJ whole genome shotgun (WGS) entry which is preliminary data.</text>
</comment>
<dbReference type="PRINTS" id="PR00078">
    <property type="entry name" value="G3PDHDRGNASE"/>
</dbReference>
<dbReference type="Gene3D" id="3.40.50.720">
    <property type="entry name" value="NAD(P)-binding Rossmann-like Domain"/>
    <property type="match status" value="1"/>
</dbReference>
<dbReference type="EMBL" id="DSTK01000022">
    <property type="protein sequence ID" value="HFK97199.1"/>
    <property type="molecule type" value="Genomic_DNA"/>
</dbReference>
<name>A0A831ZRS6_9BACT</name>